<dbReference type="SUPFAM" id="SSF57701">
    <property type="entry name" value="Zn2/Cys6 DNA-binding domain"/>
    <property type="match status" value="1"/>
</dbReference>
<evidence type="ECO:0000313" key="3">
    <source>
        <dbReference type="Proteomes" id="UP000738349"/>
    </source>
</evidence>
<proteinExistence type="predicted"/>
<sequence length="504" mass="56710">MRTMSPSCLKNFSTAHYKYSTASMTPKACDRCYRNKEKCSFASSSESCIRCQYLSVECRASRTKKRKGRRPILRPLGHGTLQVWETEPGGEGGTNNVRAVTHTLDFDSRWTTVDISGNILQKRFQHVIRRPFTPQTALEAMDIVTNEDKFTTIHSPFAMGRSFMRDLRLAVYSVLHNSAPGFIDGYLAFLALVSHCQASCLPLASPDLHRGKNALQTLQSTRILRSHDALCVLLLGQALYVFEILTNSTATSAHSIVQSALISAQPWYSALSKVPDFDTITFCPVLLDMVGCLVYRKVPVIRLCGQDRIIVDRYVGLCSPLLPLLYRLCEQSHAAKSNATTPERLEDGYNDIESSIELWAPEVPAHFFTAYDNAEKRMMMIQAKVYRLAALLVIHRLRFPLGTQDDLGQSYASLIIEEIASYFAQKNTQGAGAFPVTFPLFIAMLEVEGPGEDLLENLRCFPIQHVCMLRMHDFVKHVRMMKERGFNDLWFGLVESNLTCALIP</sequence>
<dbReference type="Proteomes" id="UP000738349">
    <property type="component" value="Unassembled WGS sequence"/>
</dbReference>
<evidence type="ECO:0000313" key="2">
    <source>
        <dbReference type="EMBL" id="KAH7120562.1"/>
    </source>
</evidence>
<accession>A0A9P9DKC7</accession>
<organism evidence="2 3">
    <name type="scientific">Dactylonectria macrodidyma</name>
    <dbReference type="NCBI Taxonomy" id="307937"/>
    <lineage>
        <taxon>Eukaryota</taxon>
        <taxon>Fungi</taxon>
        <taxon>Dikarya</taxon>
        <taxon>Ascomycota</taxon>
        <taxon>Pezizomycotina</taxon>
        <taxon>Sordariomycetes</taxon>
        <taxon>Hypocreomycetidae</taxon>
        <taxon>Hypocreales</taxon>
        <taxon>Nectriaceae</taxon>
        <taxon>Dactylonectria</taxon>
    </lineage>
</organism>
<protein>
    <recommendedName>
        <fullName evidence="4">Zn(2)-C6 fungal-type domain-containing protein</fullName>
    </recommendedName>
</protein>
<keyword evidence="3" id="KW-1185">Reference proteome</keyword>
<name>A0A9P9DKC7_9HYPO</name>
<dbReference type="GO" id="GO:0000981">
    <property type="term" value="F:DNA-binding transcription factor activity, RNA polymerase II-specific"/>
    <property type="evidence" value="ECO:0007669"/>
    <property type="project" value="InterPro"/>
</dbReference>
<dbReference type="Pfam" id="PF11951">
    <property type="entry name" value="Fungal_trans_2"/>
    <property type="match status" value="1"/>
</dbReference>
<dbReference type="InterPro" id="IPR036864">
    <property type="entry name" value="Zn2-C6_fun-type_DNA-bd_sf"/>
</dbReference>
<dbReference type="GO" id="GO:0008270">
    <property type="term" value="F:zinc ion binding"/>
    <property type="evidence" value="ECO:0007669"/>
    <property type="project" value="InterPro"/>
</dbReference>
<dbReference type="AlphaFoldDB" id="A0A9P9DKC7"/>
<dbReference type="CDD" id="cd00067">
    <property type="entry name" value="GAL4"/>
    <property type="match status" value="1"/>
</dbReference>
<evidence type="ECO:0008006" key="4">
    <source>
        <dbReference type="Google" id="ProtNLM"/>
    </source>
</evidence>
<comment type="caution">
    <text evidence="2">The sequence shown here is derived from an EMBL/GenBank/DDBJ whole genome shotgun (WGS) entry which is preliminary data.</text>
</comment>
<dbReference type="InterPro" id="IPR021858">
    <property type="entry name" value="Fun_TF"/>
</dbReference>
<reference evidence="2" key="1">
    <citation type="journal article" date="2021" name="Nat. Commun.">
        <title>Genetic determinants of endophytism in the Arabidopsis root mycobiome.</title>
        <authorList>
            <person name="Mesny F."/>
            <person name="Miyauchi S."/>
            <person name="Thiergart T."/>
            <person name="Pickel B."/>
            <person name="Atanasova L."/>
            <person name="Karlsson M."/>
            <person name="Huettel B."/>
            <person name="Barry K.W."/>
            <person name="Haridas S."/>
            <person name="Chen C."/>
            <person name="Bauer D."/>
            <person name="Andreopoulos W."/>
            <person name="Pangilinan J."/>
            <person name="LaButti K."/>
            <person name="Riley R."/>
            <person name="Lipzen A."/>
            <person name="Clum A."/>
            <person name="Drula E."/>
            <person name="Henrissat B."/>
            <person name="Kohler A."/>
            <person name="Grigoriev I.V."/>
            <person name="Martin F.M."/>
            <person name="Hacquard S."/>
        </authorList>
    </citation>
    <scope>NUCLEOTIDE SEQUENCE</scope>
    <source>
        <strain evidence="2">MPI-CAGE-AT-0147</strain>
    </source>
</reference>
<gene>
    <name evidence="2" type="ORF">EDB81DRAFT_814408</name>
</gene>
<dbReference type="Gene3D" id="4.10.240.10">
    <property type="entry name" value="Zn(2)-C6 fungal-type DNA-binding domain"/>
    <property type="match status" value="1"/>
</dbReference>
<dbReference type="OrthoDB" id="4137815at2759"/>
<dbReference type="EMBL" id="JAGMUV010000025">
    <property type="protein sequence ID" value="KAH7120562.1"/>
    <property type="molecule type" value="Genomic_DNA"/>
</dbReference>
<dbReference type="InterPro" id="IPR001138">
    <property type="entry name" value="Zn2Cys6_DnaBD"/>
</dbReference>
<keyword evidence="1" id="KW-0539">Nucleus</keyword>
<evidence type="ECO:0000256" key="1">
    <source>
        <dbReference type="ARBA" id="ARBA00023242"/>
    </source>
</evidence>